<feature type="compositionally biased region" description="Polar residues" evidence="1">
    <location>
        <begin position="150"/>
        <end position="169"/>
    </location>
</feature>
<evidence type="ECO:0000256" key="1">
    <source>
        <dbReference type="SAM" id="MobiDB-lite"/>
    </source>
</evidence>
<proteinExistence type="predicted"/>
<reference evidence="2 3" key="1">
    <citation type="submission" date="2016-04" db="EMBL/GenBank/DDBJ databases">
        <title>A degradative enzymes factory behind the ericoid mycorrhizal symbiosis.</title>
        <authorList>
            <consortium name="DOE Joint Genome Institute"/>
            <person name="Martino E."/>
            <person name="Morin E."/>
            <person name="Grelet G."/>
            <person name="Kuo A."/>
            <person name="Kohler A."/>
            <person name="Daghino S."/>
            <person name="Barry K."/>
            <person name="Choi C."/>
            <person name="Cichocki N."/>
            <person name="Clum A."/>
            <person name="Copeland A."/>
            <person name="Hainaut M."/>
            <person name="Haridas S."/>
            <person name="Labutti K."/>
            <person name="Lindquist E."/>
            <person name="Lipzen A."/>
            <person name="Khouja H.-R."/>
            <person name="Murat C."/>
            <person name="Ohm R."/>
            <person name="Olson A."/>
            <person name="Spatafora J."/>
            <person name="Veneault-Fourrey C."/>
            <person name="Henrissat B."/>
            <person name="Grigoriev I."/>
            <person name="Martin F."/>
            <person name="Perotto S."/>
        </authorList>
    </citation>
    <scope>NUCLEOTIDE SEQUENCE [LARGE SCALE GENOMIC DNA]</scope>
    <source>
        <strain evidence="2 3">F</strain>
    </source>
</reference>
<organism evidence="2 3">
    <name type="scientific">Hyaloscypha variabilis (strain UAMH 11265 / GT02V1 / F)</name>
    <name type="common">Meliniomyces variabilis</name>
    <dbReference type="NCBI Taxonomy" id="1149755"/>
    <lineage>
        <taxon>Eukaryota</taxon>
        <taxon>Fungi</taxon>
        <taxon>Dikarya</taxon>
        <taxon>Ascomycota</taxon>
        <taxon>Pezizomycotina</taxon>
        <taxon>Leotiomycetes</taxon>
        <taxon>Helotiales</taxon>
        <taxon>Hyaloscyphaceae</taxon>
        <taxon>Hyaloscypha</taxon>
        <taxon>Hyaloscypha variabilis</taxon>
    </lineage>
</organism>
<protein>
    <submittedName>
        <fullName evidence="2">Uncharacterized protein</fullName>
    </submittedName>
</protein>
<accession>A0A2J6R369</accession>
<dbReference type="Proteomes" id="UP000235786">
    <property type="component" value="Unassembled WGS sequence"/>
</dbReference>
<gene>
    <name evidence="2" type="ORF">L207DRAFT_590037</name>
</gene>
<dbReference type="AlphaFoldDB" id="A0A2J6R369"/>
<dbReference type="EMBL" id="KZ613957">
    <property type="protein sequence ID" value="PMD32966.1"/>
    <property type="molecule type" value="Genomic_DNA"/>
</dbReference>
<evidence type="ECO:0000313" key="3">
    <source>
        <dbReference type="Proteomes" id="UP000235786"/>
    </source>
</evidence>
<evidence type="ECO:0000313" key="2">
    <source>
        <dbReference type="EMBL" id="PMD32966.1"/>
    </source>
</evidence>
<name>A0A2J6R369_HYAVF</name>
<keyword evidence="3" id="KW-1185">Reference proteome</keyword>
<dbReference type="OrthoDB" id="10544603at2759"/>
<sequence>MCFVLLQILKRVPLRPPVSWFRTAHLPTLPSSYRELETVMTPHIRSLYCAKPLKGPGGSATKITSIATRWNGIPGDGTVIGPRTFLNGLGQKDVPGVLELMKQRGWKDHFMVYYEEELEMPTEAVDDAGDTIVTSSDPEGAEPLSIPEGESSQSTGSAPQGSDGSSSTYHPAWSSLADAPVGPPAADHEILVTLLERESKNEF</sequence>
<feature type="region of interest" description="Disordered" evidence="1">
    <location>
        <begin position="129"/>
        <end position="184"/>
    </location>
</feature>